<dbReference type="Proteomes" id="UP000285655">
    <property type="component" value="Unassembled WGS sequence"/>
</dbReference>
<dbReference type="Gene3D" id="3.90.550.10">
    <property type="entry name" value="Spore Coat Polysaccharide Biosynthesis Protein SpsA, Chain A"/>
    <property type="match status" value="1"/>
</dbReference>
<proteinExistence type="predicted"/>
<dbReference type="InterPro" id="IPR029044">
    <property type="entry name" value="Nucleotide-diphossugar_trans"/>
</dbReference>
<evidence type="ECO:0000259" key="1">
    <source>
        <dbReference type="Pfam" id="PF00483"/>
    </source>
</evidence>
<evidence type="ECO:0000313" key="2">
    <source>
        <dbReference type="EMBL" id="RJO60645.1"/>
    </source>
</evidence>
<name>A0A419DC19_9BACT</name>
<dbReference type="InterPro" id="IPR005835">
    <property type="entry name" value="NTP_transferase_dom"/>
</dbReference>
<evidence type="ECO:0000313" key="3">
    <source>
        <dbReference type="Proteomes" id="UP000285655"/>
    </source>
</evidence>
<dbReference type="SUPFAM" id="SSF53448">
    <property type="entry name" value="Nucleotide-diphospho-sugar transferases"/>
    <property type="match status" value="1"/>
</dbReference>
<reference evidence="2 3" key="1">
    <citation type="journal article" date="2017" name="ISME J.">
        <title>Energy and carbon metabolisms in a deep terrestrial subsurface fluid microbial community.</title>
        <authorList>
            <person name="Momper L."/>
            <person name="Jungbluth S.P."/>
            <person name="Lee M.D."/>
            <person name="Amend J.P."/>
        </authorList>
    </citation>
    <scope>NUCLEOTIDE SEQUENCE [LARGE SCALE GENOMIC DNA]</scope>
    <source>
        <strain evidence="2">SURF_29</strain>
    </source>
</reference>
<dbReference type="EMBL" id="QZJW01000043">
    <property type="protein sequence ID" value="RJO60645.1"/>
    <property type="molecule type" value="Genomic_DNA"/>
</dbReference>
<organism evidence="2 3">
    <name type="scientific">candidate division WS5 bacterium</name>
    <dbReference type="NCBI Taxonomy" id="2093353"/>
    <lineage>
        <taxon>Bacteria</taxon>
        <taxon>candidate division WS5</taxon>
    </lineage>
</organism>
<dbReference type="PANTHER" id="PTHR22572">
    <property type="entry name" value="SUGAR-1-PHOSPHATE GUANYL TRANSFERASE"/>
    <property type="match status" value="1"/>
</dbReference>
<dbReference type="AlphaFoldDB" id="A0A419DC19"/>
<feature type="domain" description="Nucleotidyl transferase" evidence="1">
    <location>
        <begin position="3"/>
        <end position="222"/>
    </location>
</feature>
<sequence length="244" mass="27262">MQVVILAGGKGLRLREAIKDLPKPMAPVSERPFLEYLIMQLAWWGMTEIILSTGYRSDQIQSYFDDGKRWGVNISYSIEAELLGTGGAIKKASELIKEESFIAMNGDSFLELDFEEFISFSKYKGAAAVLALTSVEDTTRYGSIEIDDNNLITKFSEKGKNGKGLINGGVYFFNTEVIKTFPDGKFSVEKDVFPGLIAKRLYGMRSEGFFIDIGLPQDYLDLCNHPDRLLIGAKVLTIRKEPSL</sequence>
<dbReference type="InterPro" id="IPR050486">
    <property type="entry name" value="Mannose-1P_guanyltransferase"/>
</dbReference>
<gene>
    <name evidence="2" type="ORF">C4544_04865</name>
</gene>
<protein>
    <recommendedName>
        <fullName evidence="1">Nucleotidyl transferase domain-containing protein</fullName>
    </recommendedName>
</protein>
<accession>A0A419DC19</accession>
<dbReference type="Pfam" id="PF00483">
    <property type="entry name" value="NTP_transferase"/>
    <property type="match status" value="1"/>
</dbReference>
<dbReference type="CDD" id="cd06915">
    <property type="entry name" value="NTP_transferase_WcbM_like"/>
    <property type="match status" value="1"/>
</dbReference>
<comment type="caution">
    <text evidence="2">The sequence shown here is derived from an EMBL/GenBank/DDBJ whole genome shotgun (WGS) entry which is preliminary data.</text>
</comment>